<evidence type="ECO:0000313" key="20">
    <source>
        <dbReference type="RefSeq" id="XP_055895037.1"/>
    </source>
</evidence>
<comment type="similarity">
    <text evidence="8">Belongs to the G-protein coupled receptor 1 family.</text>
</comment>
<evidence type="ECO:0000256" key="6">
    <source>
        <dbReference type="ARBA" id="ARBA00023170"/>
    </source>
</evidence>
<dbReference type="PRINTS" id="PR00237">
    <property type="entry name" value="GPCRRHODOPSN"/>
</dbReference>
<proteinExistence type="inferred from homology"/>
<evidence type="ECO:0000313" key="19">
    <source>
        <dbReference type="RefSeq" id="XP_055895036.1"/>
    </source>
</evidence>
<dbReference type="OrthoDB" id="6087352at2759"/>
<dbReference type="RefSeq" id="XP_055895031.1">
    <property type="nucleotide sequence ID" value="XM_056039056.1"/>
</dbReference>
<evidence type="ECO:0000256" key="8">
    <source>
        <dbReference type="RuleBase" id="RU000688"/>
    </source>
</evidence>
<dbReference type="PROSITE" id="PS50262">
    <property type="entry name" value="G_PROTEIN_RECEP_F1_2"/>
    <property type="match status" value="1"/>
</dbReference>
<dbReference type="GO" id="GO:0005886">
    <property type="term" value="C:plasma membrane"/>
    <property type="evidence" value="ECO:0007669"/>
    <property type="project" value="TreeGrafter"/>
</dbReference>
<evidence type="ECO:0000256" key="2">
    <source>
        <dbReference type="ARBA" id="ARBA00022692"/>
    </source>
</evidence>
<feature type="transmembrane region" description="Helical" evidence="10">
    <location>
        <begin position="32"/>
        <end position="59"/>
    </location>
</feature>
<keyword evidence="4 8" id="KW-0297">G-protein coupled receptor</keyword>
<dbReference type="PROSITE" id="PS00237">
    <property type="entry name" value="G_PROTEIN_RECEP_F1_1"/>
    <property type="match status" value="1"/>
</dbReference>
<dbReference type="PANTHER" id="PTHR24243">
    <property type="entry name" value="G-PROTEIN COUPLED RECEPTOR"/>
    <property type="match status" value="1"/>
</dbReference>
<dbReference type="SUPFAM" id="SSF81321">
    <property type="entry name" value="Family A G protein-coupled receptor-like"/>
    <property type="match status" value="1"/>
</dbReference>
<feature type="transmembrane region" description="Helical" evidence="10">
    <location>
        <begin position="71"/>
        <end position="89"/>
    </location>
</feature>
<evidence type="ECO:0000256" key="9">
    <source>
        <dbReference type="SAM" id="MobiDB-lite"/>
    </source>
</evidence>
<organism evidence="12 20">
    <name type="scientific">Biomphalaria glabrata</name>
    <name type="common">Bloodfluke planorb</name>
    <name type="synonym">Freshwater snail</name>
    <dbReference type="NCBI Taxonomy" id="6526"/>
    <lineage>
        <taxon>Eukaryota</taxon>
        <taxon>Metazoa</taxon>
        <taxon>Spiralia</taxon>
        <taxon>Lophotrochozoa</taxon>
        <taxon>Mollusca</taxon>
        <taxon>Gastropoda</taxon>
        <taxon>Heterobranchia</taxon>
        <taxon>Euthyneura</taxon>
        <taxon>Panpulmonata</taxon>
        <taxon>Hygrophila</taxon>
        <taxon>Lymnaeoidea</taxon>
        <taxon>Planorbidae</taxon>
        <taxon>Biomphalaria</taxon>
    </lineage>
</organism>
<dbReference type="AlphaFoldDB" id="A0A9W3B655"/>
<evidence type="ECO:0000256" key="7">
    <source>
        <dbReference type="ARBA" id="ARBA00023224"/>
    </source>
</evidence>
<protein>
    <submittedName>
        <fullName evidence="13 14">D(2) dopamine receptor A-like</fullName>
    </submittedName>
</protein>
<feature type="compositionally biased region" description="Polar residues" evidence="9">
    <location>
        <begin position="253"/>
        <end position="263"/>
    </location>
</feature>
<keyword evidence="2 8" id="KW-0812">Transmembrane</keyword>
<evidence type="ECO:0000313" key="18">
    <source>
        <dbReference type="RefSeq" id="XP_055895035.1"/>
    </source>
</evidence>
<evidence type="ECO:0000256" key="1">
    <source>
        <dbReference type="ARBA" id="ARBA00004141"/>
    </source>
</evidence>
<evidence type="ECO:0000313" key="13">
    <source>
        <dbReference type="RefSeq" id="XP_055895030.1"/>
    </source>
</evidence>
<name>A0A9W3B655_BIOGL</name>
<comment type="subcellular location">
    <subcellularLocation>
        <location evidence="1">Membrane</location>
        <topology evidence="1">Multi-pass membrane protein</topology>
    </subcellularLocation>
</comment>
<feature type="transmembrane region" description="Helical" evidence="10">
    <location>
        <begin position="109"/>
        <end position="130"/>
    </location>
</feature>
<dbReference type="RefSeq" id="XP_055895030.1">
    <property type="nucleotide sequence ID" value="XM_056039055.1"/>
</dbReference>
<evidence type="ECO:0000313" key="17">
    <source>
        <dbReference type="RefSeq" id="XP_055895034.1"/>
    </source>
</evidence>
<feature type="region of interest" description="Disordered" evidence="9">
    <location>
        <begin position="299"/>
        <end position="319"/>
    </location>
</feature>
<evidence type="ECO:0000313" key="14">
    <source>
        <dbReference type="RefSeq" id="XP_055895031.1"/>
    </source>
</evidence>
<dbReference type="Proteomes" id="UP001165740">
    <property type="component" value="Chromosome 8"/>
</dbReference>
<dbReference type="Pfam" id="PF00001">
    <property type="entry name" value="7tm_1"/>
    <property type="match status" value="1"/>
</dbReference>
<dbReference type="RefSeq" id="XP_055895036.1">
    <property type="nucleotide sequence ID" value="XM_056039061.1"/>
</dbReference>
<evidence type="ECO:0000313" key="12">
    <source>
        <dbReference type="Proteomes" id="UP001165740"/>
    </source>
</evidence>
<dbReference type="RefSeq" id="XP_055895033.1">
    <property type="nucleotide sequence ID" value="XM_056039058.1"/>
</dbReference>
<dbReference type="GO" id="GO:0004930">
    <property type="term" value="F:G protein-coupled receptor activity"/>
    <property type="evidence" value="ECO:0007669"/>
    <property type="project" value="UniProtKB-KW"/>
</dbReference>
<evidence type="ECO:0000256" key="4">
    <source>
        <dbReference type="ARBA" id="ARBA00023040"/>
    </source>
</evidence>
<keyword evidence="5 10" id="KW-0472">Membrane</keyword>
<dbReference type="RefSeq" id="XP_055895034.1">
    <property type="nucleotide sequence ID" value="XM_056039059.1"/>
</dbReference>
<evidence type="ECO:0000256" key="5">
    <source>
        <dbReference type="ARBA" id="ARBA00023136"/>
    </source>
</evidence>
<dbReference type="CDD" id="cd00637">
    <property type="entry name" value="7tm_classA_rhodopsin-like"/>
    <property type="match status" value="1"/>
</dbReference>
<feature type="transmembrane region" description="Helical" evidence="10">
    <location>
        <begin position="201"/>
        <end position="226"/>
    </location>
</feature>
<dbReference type="PANTHER" id="PTHR24243:SF224">
    <property type="entry name" value="G-PROTEIN COUPLED RECEPTOR 19-RELATED"/>
    <property type="match status" value="1"/>
</dbReference>
<evidence type="ECO:0000313" key="21">
    <source>
        <dbReference type="RefSeq" id="XP_055895038.1"/>
    </source>
</evidence>
<dbReference type="RefSeq" id="XP_055895037.1">
    <property type="nucleotide sequence ID" value="XM_056039062.1"/>
</dbReference>
<evidence type="ECO:0000313" key="16">
    <source>
        <dbReference type="RefSeq" id="XP_055895033.1"/>
    </source>
</evidence>
<evidence type="ECO:0000256" key="10">
    <source>
        <dbReference type="SAM" id="Phobius"/>
    </source>
</evidence>
<dbReference type="RefSeq" id="XP_055895038.1">
    <property type="nucleotide sequence ID" value="XM_056039063.1"/>
</dbReference>
<keyword evidence="6 8" id="KW-0675">Receptor</keyword>
<reference evidence="13 14" key="1">
    <citation type="submission" date="2025-04" db="UniProtKB">
        <authorList>
            <consortium name="RefSeq"/>
        </authorList>
    </citation>
    <scope>IDENTIFICATION</scope>
</reference>
<keyword evidence="12" id="KW-1185">Reference proteome</keyword>
<dbReference type="RefSeq" id="XP_055895032.1">
    <property type="nucleotide sequence ID" value="XM_056039057.1"/>
</dbReference>
<keyword evidence="7 8" id="KW-0807">Transducer</keyword>
<feature type="transmembrane region" description="Helical" evidence="10">
    <location>
        <begin position="426"/>
        <end position="449"/>
    </location>
</feature>
<dbReference type="OMA" id="YINNMAN"/>
<evidence type="ECO:0000256" key="3">
    <source>
        <dbReference type="ARBA" id="ARBA00022989"/>
    </source>
</evidence>
<sequence length="468" mass="52554">MHPTEKTSSEVFSLPENFSNVTSIEEVNQEKLITLIPVILLFAIFLVIGVIGNSLVVYVFGFKMKSGTQNILIVILALFDVLTSLLSIPHEITVSVFIVMYPSAISCKIFRFINTFCSAGSMFTLLLIAVDRYRKICLPLRPQMYTRHVKRSMIPILIFAVLISLPAFAVHGQRTIDTDIPGLYGKDCSTPDEIGKTIIPLIYNLVMFLVFFTITIALAVLYTFILRETNRHNREKSLRAKYNLPSSSNSSSDRTPAATNTSFETASVKNSKLDITQESDVGSESSCYTLGQSAFNLEQTIDPSTKTDDPRYTQLPPSSEIQTKDLQTLDVSQTCVKPKRVIRPGKYFFTKAQKAKVSKSVSKSVLSKNSSNPAKATKRRFKNKTTIIAFLVTLVFILSFLPHFILQVTKFSKLIVDYRLHGAGLAAYNIFLRSYFINSVSNPFIYGVLNTRFSSEVGRLWRRLTCRS</sequence>
<feature type="region of interest" description="Disordered" evidence="9">
    <location>
        <begin position="237"/>
        <end position="263"/>
    </location>
</feature>
<dbReference type="InterPro" id="IPR000276">
    <property type="entry name" value="GPCR_Rhodpsn"/>
</dbReference>
<dbReference type="Gene3D" id="1.20.1070.10">
    <property type="entry name" value="Rhodopsin 7-helix transmembrane proteins"/>
    <property type="match status" value="2"/>
</dbReference>
<dbReference type="InterPro" id="IPR017452">
    <property type="entry name" value="GPCR_Rhodpsn_7TM"/>
</dbReference>
<feature type="transmembrane region" description="Helical" evidence="10">
    <location>
        <begin position="151"/>
        <end position="169"/>
    </location>
</feature>
<accession>A0A9W3B655</accession>
<feature type="transmembrane region" description="Helical" evidence="10">
    <location>
        <begin position="387"/>
        <end position="406"/>
    </location>
</feature>
<feature type="domain" description="G-protein coupled receptors family 1 profile" evidence="11">
    <location>
        <begin position="52"/>
        <end position="446"/>
    </location>
</feature>
<dbReference type="GeneID" id="106067324"/>
<keyword evidence="3 10" id="KW-1133">Transmembrane helix</keyword>
<evidence type="ECO:0000313" key="15">
    <source>
        <dbReference type="RefSeq" id="XP_055895032.1"/>
    </source>
</evidence>
<evidence type="ECO:0000259" key="11">
    <source>
        <dbReference type="PROSITE" id="PS50262"/>
    </source>
</evidence>
<dbReference type="RefSeq" id="XP_055895035.1">
    <property type="nucleotide sequence ID" value="XM_056039060.1"/>
</dbReference>
<gene>
    <name evidence="13 14 15 16 17 18 19 20 21" type="primary">LOC106067324</name>
</gene>